<keyword evidence="1" id="KW-0677">Repeat</keyword>
<dbReference type="GeneID" id="117640579"/>
<dbReference type="SMART" id="SM00360">
    <property type="entry name" value="RRM"/>
    <property type="match status" value="1"/>
</dbReference>
<proteinExistence type="predicted"/>
<evidence type="ECO:0000256" key="2">
    <source>
        <dbReference type="ARBA" id="ARBA00022884"/>
    </source>
</evidence>
<evidence type="ECO:0000313" key="6">
    <source>
        <dbReference type="Proteomes" id="UP000515158"/>
    </source>
</evidence>
<dbReference type="PANTHER" id="PTHR23236:SF119">
    <property type="entry name" value="NUCLEAR RNA-BINDING PROTEIN SART-3"/>
    <property type="match status" value="1"/>
</dbReference>
<dbReference type="SUPFAM" id="SSF54928">
    <property type="entry name" value="RNA-binding domain, RBD"/>
    <property type="match status" value="2"/>
</dbReference>
<keyword evidence="2 3" id="KW-0694">RNA-binding</keyword>
<dbReference type="OrthoDB" id="15688at2759"/>
<dbReference type="GO" id="GO:0003723">
    <property type="term" value="F:RNA binding"/>
    <property type="evidence" value="ECO:0007669"/>
    <property type="project" value="UniProtKB-UniRule"/>
</dbReference>
<gene>
    <name evidence="7" type="primary">LOC117640579</name>
</gene>
<evidence type="ECO:0000313" key="7">
    <source>
        <dbReference type="RefSeq" id="XP_034233052.1"/>
    </source>
</evidence>
<keyword evidence="6" id="KW-1185">Reference proteome</keyword>
<protein>
    <submittedName>
        <fullName evidence="7">Uncharacterized protein LOC117640579</fullName>
    </submittedName>
</protein>
<evidence type="ECO:0000256" key="3">
    <source>
        <dbReference type="PROSITE-ProRule" id="PRU00176"/>
    </source>
</evidence>
<dbReference type="InterPro" id="IPR035979">
    <property type="entry name" value="RBD_domain_sf"/>
</dbReference>
<sequence>MKSINPTLTTIELSELKQYFGDSSDKAGKSVCVYSETREDLSETFAKHDRIEQIEGGSLVTFSSSKRARKAVSTHHGKNGKIVCLGFTPPLIALGHNPDIFVIRNLVEEITIPQLWAFLDGDKNLVSHISILPTPNRDVVILCKDKEGQKQLLSKSGTKLRKWTIQIELWWEFCARLMTGKELFVENLPEGTTVDSLKTLLGVGDDDLEFVQFDEVHQVSLIVCKTRLIKQQISSSGLEELKFSLLPKLPSDNQVFINNLHETSTESDVQKLMSGCGNIMKVICWLDNKTGRKKARVIFEDAESTENALKLGGTELKDLPVSVCRLAGSQIPKTPTVKTSTPTTQIQKEVYIIATSCQLRKVKPIDLCLMFQECGYIEDVKMPPMIQFEKSTPAVIRFRDAEAVEKALSMRSSVRGLRLVVTRQKPRHFQPPGARHVRWKNSRGKRHGGKREYEDEESNPAKKQRVFADSNED</sequence>
<evidence type="ECO:0000256" key="1">
    <source>
        <dbReference type="ARBA" id="ARBA00022737"/>
    </source>
</evidence>
<dbReference type="InParanoid" id="A0A6P8YGH2"/>
<dbReference type="RefSeq" id="XP_034233052.1">
    <property type="nucleotide sequence ID" value="XM_034377161.1"/>
</dbReference>
<dbReference type="Gene3D" id="3.30.70.330">
    <property type="match status" value="1"/>
</dbReference>
<reference evidence="7" key="1">
    <citation type="submission" date="2025-08" db="UniProtKB">
        <authorList>
            <consortium name="RefSeq"/>
        </authorList>
    </citation>
    <scope>IDENTIFICATION</scope>
    <source>
        <tissue evidence="7">Total insect</tissue>
    </source>
</reference>
<accession>A0A6P8YGH2</accession>
<evidence type="ECO:0000259" key="5">
    <source>
        <dbReference type="PROSITE" id="PS50102"/>
    </source>
</evidence>
<dbReference type="PROSITE" id="PS50102">
    <property type="entry name" value="RRM"/>
    <property type="match status" value="1"/>
</dbReference>
<feature type="region of interest" description="Disordered" evidence="4">
    <location>
        <begin position="426"/>
        <end position="473"/>
    </location>
</feature>
<feature type="domain" description="RRM" evidence="5">
    <location>
        <begin position="253"/>
        <end position="326"/>
    </location>
</feature>
<dbReference type="Pfam" id="PF00076">
    <property type="entry name" value="RRM_1"/>
    <property type="match status" value="1"/>
</dbReference>
<dbReference type="AlphaFoldDB" id="A0A6P8YGH2"/>
<dbReference type="Proteomes" id="UP000515158">
    <property type="component" value="Unplaced"/>
</dbReference>
<feature type="compositionally biased region" description="Basic residues" evidence="4">
    <location>
        <begin position="435"/>
        <end position="449"/>
    </location>
</feature>
<dbReference type="InterPro" id="IPR000504">
    <property type="entry name" value="RRM_dom"/>
</dbReference>
<evidence type="ECO:0000256" key="4">
    <source>
        <dbReference type="SAM" id="MobiDB-lite"/>
    </source>
</evidence>
<organism evidence="7">
    <name type="scientific">Thrips palmi</name>
    <name type="common">Melon thrips</name>
    <dbReference type="NCBI Taxonomy" id="161013"/>
    <lineage>
        <taxon>Eukaryota</taxon>
        <taxon>Metazoa</taxon>
        <taxon>Ecdysozoa</taxon>
        <taxon>Arthropoda</taxon>
        <taxon>Hexapoda</taxon>
        <taxon>Insecta</taxon>
        <taxon>Pterygota</taxon>
        <taxon>Neoptera</taxon>
        <taxon>Paraneoptera</taxon>
        <taxon>Thysanoptera</taxon>
        <taxon>Terebrantia</taxon>
        <taxon>Thripoidea</taxon>
        <taxon>Thripidae</taxon>
        <taxon>Thrips</taxon>
    </lineage>
</organism>
<dbReference type="InterPro" id="IPR012677">
    <property type="entry name" value="Nucleotide-bd_a/b_plait_sf"/>
</dbReference>
<name>A0A6P8YGH2_THRPL</name>
<dbReference type="KEGG" id="tpal:117640579"/>
<dbReference type="PANTHER" id="PTHR23236">
    <property type="entry name" value="EUKARYOTIC TRANSLATION INITIATION FACTOR 4B/4H"/>
    <property type="match status" value="1"/>
</dbReference>